<dbReference type="RefSeq" id="WP_035245352.1">
    <property type="nucleotide sequence ID" value="NZ_ARXU01000002.1"/>
</dbReference>
<dbReference type="Proteomes" id="UP000029443">
    <property type="component" value="Unassembled WGS sequence"/>
</dbReference>
<protein>
    <recommendedName>
        <fullName evidence="1">Antitoxin Xre/MbcA/ParS-like toxin-binding domain-containing protein</fullName>
    </recommendedName>
</protein>
<organism evidence="2 3">
    <name type="scientific">Alcanivorax jadensis T9</name>
    <dbReference type="NCBI Taxonomy" id="1177181"/>
    <lineage>
        <taxon>Bacteria</taxon>
        <taxon>Pseudomonadati</taxon>
        <taxon>Pseudomonadota</taxon>
        <taxon>Gammaproteobacteria</taxon>
        <taxon>Oceanospirillales</taxon>
        <taxon>Alcanivoracaceae</taxon>
        <taxon>Alcanivorax</taxon>
    </lineage>
</organism>
<keyword evidence="3" id="KW-1185">Reference proteome</keyword>
<comment type="caution">
    <text evidence="2">The sequence shown here is derived from an EMBL/GenBank/DDBJ whole genome shotgun (WGS) entry which is preliminary data.</text>
</comment>
<reference evidence="2 3" key="1">
    <citation type="submission" date="2012-09" db="EMBL/GenBank/DDBJ databases">
        <title>Genome Sequence of alkane-degrading Bacterium Alcanivorax jadensis T9.</title>
        <authorList>
            <person name="Lai Q."/>
            <person name="Shao Z."/>
        </authorList>
    </citation>
    <scope>NUCLEOTIDE SEQUENCE [LARGE SCALE GENOMIC DNA]</scope>
    <source>
        <strain evidence="2 3">T9</strain>
    </source>
</reference>
<evidence type="ECO:0000259" key="1">
    <source>
        <dbReference type="Pfam" id="PF09722"/>
    </source>
</evidence>
<name>A0ABR4WGU6_9GAMM</name>
<dbReference type="EMBL" id="ARXU01000002">
    <property type="protein sequence ID" value="KGD62558.1"/>
    <property type="molecule type" value="Genomic_DNA"/>
</dbReference>
<dbReference type="InterPro" id="IPR024467">
    <property type="entry name" value="Xre/MbcA/ParS-like_toxin-bd"/>
</dbReference>
<sequence>MDIQKNTQTYDREKVSKMLMVLFSHWGLGTEEQLILLGMTKGDRDTLARYCEEWTLPNDRDKLERAGILLEIHKSLRLLFPNNRELAYDWMSQPNQAFEGITPVQQIDKLGMQGMYMVRAYLRHQIEG</sequence>
<feature type="domain" description="Antitoxin Xre/MbcA/ParS-like toxin-binding" evidence="1">
    <location>
        <begin position="75"/>
        <end position="123"/>
    </location>
</feature>
<dbReference type="Pfam" id="PF09722">
    <property type="entry name" value="Xre_MbcA_ParS_C"/>
    <property type="match status" value="1"/>
</dbReference>
<proteinExistence type="predicted"/>
<evidence type="ECO:0000313" key="3">
    <source>
        <dbReference type="Proteomes" id="UP000029443"/>
    </source>
</evidence>
<accession>A0ABR4WGU6</accession>
<evidence type="ECO:0000313" key="2">
    <source>
        <dbReference type="EMBL" id="KGD62558.1"/>
    </source>
</evidence>
<gene>
    <name evidence="2" type="ORF">T9A_00849</name>
</gene>